<dbReference type="InterPro" id="IPR029346">
    <property type="entry name" value="USP_C"/>
</dbReference>
<keyword evidence="6 7" id="KW-0788">Thiol protease</keyword>
<evidence type="ECO:0000256" key="3">
    <source>
        <dbReference type="ARBA" id="ARBA00022670"/>
    </source>
</evidence>
<dbReference type="Gene3D" id="3.90.70.10">
    <property type="entry name" value="Cysteine proteinases"/>
    <property type="match status" value="2"/>
</dbReference>
<comment type="caution">
    <text evidence="10">The sequence shown here is derived from an EMBL/GenBank/DDBJ whole genome shotgun (WGS) entry which is preliminary data.</text>
</comment>
<comment type="function">
    <text evidence="7">Recognizes and hydrolyzes the peptide bond at the C-terminal Gly of ubiquitin. Involved in the processing of poly-ubiquitin precursors as well as that of ubiquitinated proteins.</text>
</comment>
<evidence type="ECO:0000256" key="7">
    <source>
        <dbReference type="RuleBase" id="RU366025"/>
    </source>
</evidence>
<keyword evidence="5 7" id="KW-0378">Hydrolase</keyword>
<dbReference type="CDD" id="cd02674">
    <property type="entry name" value="Peptidase_C19R"/>
    <property type="match status" value="1"/>
</dbReference>
<dbReference type="InterPro" id="IPR057372">
    <property type="entry name" value="Ubiquitin_UBP8/5"/>
</dbReference>
<dbReference type="InterPro" id="IPR001394">
    <property type="entry name" value="Peptidase_C19_UCH"/>
</dbReference>
<keyword evidence="3 7" id="KW-0645">Protease</keyword>
<gene>
    <name evidence="10" type="ORF">C2845_PM18G07340</name>
</gene>
<dbReference type="InterPro" id="IPR038765">
    <property type="entry name" value="Papain-like_cys_pep_sf"/>
</dbReference>
<dbReference type="InterPro" id="IPR028889">
    <property type="entry name" value="USP"/>
</dbReference>
<dbReference type="PROSITE" id="PS50235">
    <property type="entry name" value="USP_3"/>
    <property type="match status" value="1"/>
</dbReference>
<proteinExistence type="inferred from homology"/>
<dbReference type="PROSITE" id="PS00973">
    <property type="entry name" value="USP_2"/>
    <property type="match status" value="1"/>
</dbReference>
<evidence type="ECO:0000256" key="6">
    <source>
        <dbReference type="ARBA" id="ARBA00022807"/>
    </source>
</evidence>
<evidence type="ECO:0000256" key="5">
    <source>
        <dbReference type="ARBA" id="ARBA00022801"/>
    </source>
</evidence>
<feature type="domain" description="DUSP" evidence="9">
    <location>
        <begin position="81"/>
        <end position="204"/>
    </location>
</feature>
<dbReference type="GO" id="GO:0006508">
    <property type="term" value="P:proteolysis"/>
    <property type="evidence" value="ECO:0007669"/>
    <property type="project" value="UniProtKB-KW"/>
</dbReference>
<dbReference type="SMART" id="SM00695">
    <property type="entry name" value="DUSP"/>
    <property type="match status" value="1"/>
</dbReference>
<dbReference type="PROSITE" id="PS00972">
    <property type="entry name" value="USP_1"/>
    <property type="match status" value="1"/>
</dbReference>
<keyword evidence="4 7" id="KW-0833">Ubl conjugation pathway</keyword>
<protein>
    <recommendedName>
        <fullName evidence="7">Ubiquitin carboxyl-terminal hydrolase</fullName>
        <ecNumber evidence="7">3.4.19.12</ecNumber>
    </recommendedName>
</protein>
<dbReference type="OrthoDB" id="292964at2759"/>
<evidence type="ECO:0000256" key="1">
    <source>
        <dbReference type="ARBA" id="ARBA00000707"/>
    </source>
</evidence>
<evidence type="ECO:0000256" key="2">
    <source>
        <dbReference type="ARBA" id="ARBA00009085"/>
    </source>
</evidence>
<dbReference type="GO" id="GO:0004843">
    <property type="term" value="F:cysteine-type deubiquitinase activity"/>
    <property type="evidence" value="ECO:0007669"/>
    <property type="project" value="UniProtKB-UniRule"/>
</dbReference>
<dbReference type="Pfam" id="PF25242">
    <property type="entry name" value="Ubiquitin_UBP8"/>
    <property type="match status" value="1"/>
</dbReference>
<dbReference type="InterPro" id="IPR006615">
    <property type="entry name" value="Pept_C19_DUSP"/>
</dbReference>
<dbReference type="Gene3D" id="3.30.2230.10">
    <property type="entry name" value="DUSP-like"/>
    <property type="match status" value="1"/>
</dbReference>
<comment type="catalytic activity">
    <reaction evidence="1 7">
        <text>Thiol-dependent hydrolysis of ester, thioester, amide, peptide and isopeptide bonds formed by the C-terminal Gly of ubiquitin (a 76-residue protein attached to proteins as an intracellular targeting signal).</text>
        <dbReference type="EC" id="3.4.19.12"/>
    </reaction>
</comment>
<sequence>MDMVVSAPVLPAEVEMGLIRDITVAAEAQAKEGDTFFLITTREMEIYWWKARHSGWAVGARPCMRHLLLPGRSWFDFGSGIQQGEQAEEPRGYREEGESWDEMTTAGGVSRWWQSWIDYVIQDLTSVTSNGSHHHEFGSKTPRRPGAIDNTDLIDDAALEVSNMEIEIHDTLVEGRDYILLPQQVWEKLHGWYGGGPTLPRKAINTGFSQTDLAIEVYPLRLQLLLMSRGERTFIRISKKDTVGQLHKRACEAFDLIPDEVCIWDYYGRTKHTLMDNLEKTLDDANIQMDQDILVEVTTDANGGADGGCMSSVKGNDFFERESTSLIADAPRSGLPNENFAANNYASRSYNTSLTPNLYPRSPNGDLDNVHGSSGMITRGSPLGLTGLLNLGNTCYMNSAIQCLVHTPQFTRYFCEDYHREINRQNPLGNVGELALAFGELLRKLWAPGGRGPVSPRPFKMKLSWFASQFSGYSQHDSQELLAFLLDGLHEDLNRVKHRPYINSGDADGRSDEEVADEYWANHIARNNSIIVDVCQGQYKSTLVCPVCGKVSVTFDPFMYLSLPLQFASTRSMTAVIFSCDGSVAPTQFTVNVPKQGRCRDLLQALGNACSLKNGEKLLIAEIRNHKIYRFLDDPVLQLSTVSDDDRLAVYRLPKLEKRANYIQFVHRREDLDHANNNSLTSWKPYGVPLLAQIPRNETVTSFDIHELVHEMLVPMLRNQDSPQLAAQNSLSTRMHSYNTDSSKFQLQLIDDSNTVIEKSNDSIRVPQSSLATVFFINWSKANIKKINTDHLEYLPEVFMYAPPAKRTRGEALSLYACLDAFLKEEPLVPEDMWYCPRCKEQRQASKKLDLWRLPEVLVIHLKRFSFSRSTKQKLETFVNFPIHDLDLTNYIANKKSSERQMYELYAVSNHYGSMASGHYTAHIKLVDENRWYNFDDSHVAAIDEDEVKTAAAYVLFYRRVREQDGATSNGSQLYAKRSHRSSHR</sequence>
<dbReference type="SUPFAM" id="SSF54001">
    <property type="entry name" value="Cysteine proteinases"/>
    <property type="match status" value="1"/>
</dbReference>
<dbReference type="InterPro" id="IPR018200">
    <property type="entry name" value="USP_CS"/>
</dbReference>
<dbReference type="EMBL" id="PQIB02000017">
    <property type="protein sequence ID" value="RLM58396.1"/>
    <property type="molecule type" value="Genomic_DNA"/>
</dbReference>
<comment type="similarity">
    <text evidence="2 7">Belongs to the peptidase C19 family.</text>
</comment>
<evidence type="ECO:0000259" key="8">
    <source>
        <dbReference type="PROSITE" id="PS50235"/>
    </source>
</evidence>
<dbReference type="Pfam" id="PF06337">
    <property type="entry name" value="DUSP"/>
    <property type="match status" value="1"/>
</dbReference>
<dbReference type="PANTHER" id="PTHR21646">
    <property type="entry name" value="UBIQUITIN CARBOXYL-TERMINAL HYDROLASE"/>
    <property type="match status" value="1"/>
</dbReference>
<dbReference type="EC" id="3.4.19.12" evidence="7"/>
<dbReference type="SUPFAM" id="SSF143791">
    <property type="entry name" value="DUSP-like"/>
    <property type="match status" value="1"/>
</dbReference>
<dbReference type="PROSITE" id="PS51283">
    <property type="entry name" value="DUSP"/>
    <property type="match status" value="1"/>
</dbReference>
<feature type="domain" description="USP" evidence="8">
    <location>
        <begin position="386"/>
        <end position="961"/>
    </location>
</feature>
<dbReference type="STRING" id="4540.A0A3L6PHP7"/>
<dbReference type="Gene3D" id="3.10.20.90">
    <property type="entry name" value="Phosphatidylinositol 3-kinase Catalytic Subunit, Chain A, domain 1"/>
    <property type="match status" value="1"/>
</dbReference>
<name>A0A3L6PHP7_PANMI</name>
<dbReference type="InterPro" id="IPR050185">
    <property type="entry name" value="Ub_carboxyl-term_hydrolase"/>
</dbReference>
<keyword evidence="11" id="KW-1185">Reference proteome</keyword>
<dbReference type="Pfam" id="PF00443">
    <property type="entry name" value="UCH"/>
    <property type="match status" value="1"/>
</dbReference>
<organism evidence="10 11">
    <name type="scientific">Panicum miliaceum</name>
    <name type="common">Proso millet</name>
    <name type="synonym">Broomcorn millet</name>
    <dbReference type="NCBI Taxonomy" id="4540"/>
    <lineage>
        <taxon>Eukaryota</taxon>
        <taxon>Viridiplantae</taxon>
        <taxon>Streptophyta</taxon>
        <taxon>Embryophyta</taxon>
        <taxon>Tracheophyta</taxon>
        <taxon>Spermatophyta</taxon>
        <taxon>Magnoliopsida</taxon>
        <taxon>Liliopsida</taxon>
        <taxon>Poales</taxon>
        <taxon>Poaceae</taxon>
        <taxon>PACMAD clade</taxon>
        <taxon>Panicoideae</taxon>
        <taxon>Panicodae</taxon>
        <taxon>Paniceae</taxon>
        <taxon>Panicinae</taxon>
        <taxon>Panicum</taxon>
        <taxon>Panicum sect. Panicum</taxon>
    </lineage>
</organism>
<evidence type="ECO:0000259" key="9">
    <source>
        <dbReference type="PROSITE" id="PS51283"/>
    </source>
</evidence>
<dbReference type="Proteomes" id="UP000275267">
    <property type="component" value="Unassembled WGS sequence"/>
</dbReference>
<accession>A0A3L6PHP7</accession>
<dbReference type="Pfam" id="PF14533">
    <property type="entry name" value="USP7_C2"/>
    <property type="match status" value="1"/>
</dbReference>
<dbReference type="GO" id="GO:0016579">
    <property type="term" value="P:protein deubiquitination"/>
    <property type="evidence" value="ECO:0007669"/>
    <property type="project" value="InterPro"/>
</dbReference>
<evidence type="ECO:0000313" key="11">
    <source>
        <dbReference type="Proteomes" id="UP000275267"/>
    </source>
</evidence>
<evidence type="ECO:0000313" key="10">
    <source>
        <dbReference type="EMBL" id="RLM58396.1"/>
    </source>
</evidence>
<dbReference type="InterPro" id="IPR035927">
    <property type="entry name" value="DUSP-like_sf"/>
</dbReference>
<dbReference type="PANTHER" id="PTHR21646:SF18">
    <property type="entry name" value="UBIQUITIN CARBOXYL-TERMINAL HYDROLASE 5"/>
    <property type="match status" value="1"/>
</dbReference>
<dbReference type="AlphaFoldDB" id="A0A3L6PHP7"/>
<reference evidence="11" key="1">
    <citation type="journal article" date="2019" name="Nat. Commun.">
        <title>The genome of broomcorn millet.</title>
        <authorList>
            <person name="Zou C."/>
            <person name="Miki D."/>
            <person name="Li D."/>
            <person name="Tang Q."/>
            <person name="Xiao L."/>
            <person name="Rajput S."/>
            <person name="Deng P."/>
            <person name="Jia W."/>
            <person name="Huang R."/>
            <person name="Zhang M."/>
            <person name="Sun Y."/>
            <person name="Hu J."/>
            <person name="Fu X."/>
            <person name="Schnable P.S."/>
            <person name="Li F."/>
            <person name="Zhang H."/>
            <person name="Feng B."/>
            <person name="Zhu X."/>
            <person name="Liu R."/>
            <person name="Schnable J.C."/>
            <person name="Zhu J.-K."/>
            <person name="Zhang H."/>
        </authorList>
    </citation>
    <scope>NUCLEOTIDE SEQUENCE [LARGE SCALE GENOMIC DNA]</scope>
</reference>
<evidence type="ECO:0000256" key="4">
    <source>
        <dbReference type="ARBA" id="ARBA00022786"/>
    </source>
</evidence>